<dbReference type="EMBL" id="ML002465">
    <property type="protein sequence ID" value="RKP37644.1"/>
    <property type="molecule type" value="Genomic_DNA"/>
</dbReference>
<keyword evidence="8" id="KW-1185">Reference proteome</keyword>
<dbReference type="GO" id="GO:0016020">
    <property type="term" value="C:membrane"/>
    <property type="evidence" value="ECO:0007669"/>
    <property type="project" value="UniProtKB-SubCell"/>
</dbReference>
<feature type="transmembrane region" description="Helical" evidence="5">
    <location>
        <begin position="289"/>
        <end position="308"/>
    </location>
</feature>
<evidence type="ECO:0000259" key="6">
    <source>
        <dbReference type="Pfam" id="PF03151"/>
    </source>
</evidence>
<name>A0A4P9ZVL1_9FUNG</name>
<proteinExistence type="predicted"/>
<feature type="transmembrane region" description="Helical" evidence="5">
    <location>
        <begin position="261"/>
        <end position="283"/>
    </location>
</feature>
<evidence type="ECO:0000256" key="5">
    <source>
        <dbReference type="SAM" id="Phobius"/>
    </source>
</evidence>
<feature type="transmembrane region" description="Helical" evidence="5">
    <location>
        <begin position="104"/>
        <end position="125"/>
    </location>
</feature>
<feature type="transmembrane region" description="Helical" evidence="5">
    <location>
        <begin position="46"/>
        <end position="65"/>
    </location>
</feature>
<dbReference type="AlphaFoldDB" id="A0A4P9ZVL1"/>
<evidence type="ECO:0000256" key="3">
    <source>
        <dbReference type="ARBA" id="ARBA00022989"/>
    </source>
</evidence>
<dbReference type="InterPro" id="IPR050186">
    <property type="entry name" value="TPT_transporter"/>
</dbReference>
<feature type="domain" description="Sugar phosphate transporter" evidence="6">
    <location>
        <begin position="11"/>
        <end position="305"/>
    </location>
</feature>
<organism evidence="7 8">
    <name type="scientific">Dimargaris cristalligena</name>
    <dbReference type="NCBI Taxonomy" id="215637"/>
    <lineage>
        <taxon>Eukaryota</taxon>
        <taxon>Fungi</taxon>
        <taxon>Fungi incertae sedis</taxon>
        <taxon>Zoopagomycota</taxon>
        <taxon>Kickxellomycotina</taxon>
        <taxon>Dimargaritomycetes</taxon>
        <taxon>Dimargaritales</taxon>
        <taxon>Dimargaritaceae</taxon>
        <taxon>Dimargaris</taxon>
    </lineage>
</organism>
<evidence type="ECO:0000256" key="1">
    <source>
        <dbReference type="ARBA" id="ARBA00004141"/>
    </source>
</evidence>
<evidence type="ECO:0000256" key="2">
    <source>
        <dbReference type="ARBA" id="ARBA00022692"/>
    </source>
</evidence>
<keyword evidence="2 5" id="KW-0812">Transmembrane</keyword>
<dbReference type="PANTHER" id="PTHR11132">
    <property type="entry name" value="SOLUTE CARRIER FAMILY 35"/>
    <property type="match status" value="1"/>
</dbReference>
<keyword evidence="4 5" id="KW-0472">Membrane</keyword>
<protein>
    <submittedName>
        <fullName evidence="7">Triose-phosphate transporter family-domain-containing protein</fullName>
    </submittedName>
</protein>
<feature type="transmembrane region" description="Helical" evidence="5">
    <location>
        <begin position="156"/>
        <end position="176"/>
    </location>
</feature>
<dbReference type="Proteomes" id="UP000268162">
    <property type="component" value="Unassembled WGS sequence"/>
</dbReference>
<gene>
    <name evidence="7" type="ORF">BJ085DRAFT_9953</name>
</gene>
<dbReference type="InterPro" id="IPR004853">
    <property type="entry name" value="Sugar_P_trans_dom"/>
</dbReference>
<keyword evidence="3 5" id="KW-1133">Transmembrane helix</keyword>
<feature type="transmembrane region" description="Helical" evidence="5">
    <location>
        <begin position="224"/>
        <end position="249"/>
    </location>
</feature>
<dbReference type="SUPFAM" id="SSF103481">
    <property type="entry name" value="Multidrug resistance efflux transporter EmrE"/>
    <property type="match status" value="1"/>
</dbReference>
<evidence type="ECO:0000313" key="7">
    <source>
        <dbReference type="EMBL" id="RKP37644.1"/>
    </source>
</evidence>
<feature type="non-terminal residue" evidence="7">
    <location>
        <position position="312"/>
    </location>
</feature>
<dbReference type="Pfam" id="PF03151">
    <property type="entry name" value="TPT"/>
    <property type="match status" value="1"/>
</dbReference>
<accession>A0A4P9ZVL1</accession>
<evidence type="ECO:0000256" key="4">
    <source>
        <dbReference type="ARBA" id="ARBA00023136"/>
    </source>
</evidence>
<feature type="non-terminal residue" evidence="7">
    <location>
        <position position="1"/>
    </location>
</feature>
<feature type="transmembrane region" description="Helical" evidence="5">
    <location>
        <begin position="132"/>
        <end position="150"/>
    </location>
</feature>
<feature type="transmembrane region" description="Helical" evidence="5">
    <location>
        <begin position="188"/>
        <end position="212"/>
    </location>
</feature>
<feature type="transmembrane region" description="Helical" evidence="5">
    <location>
        <begin position="77"/>
        <end position="98"/>
    </location>
</feature>
<reference evidence="8" key="1">
    <citation type="journal article" date="2018" name="Nat. Microbiol.">
        <title>Leveraging single-cell genomics to expand the fungal tree of life.</title>
        <authorList>
            <person name="Ahrendt S.R."/>
            <person name="Quandt C.A."/>
            <person name="Ciobanu D."/>
            <person name="Clum A."/>
            <person name="Salamov A."/>
            <person name="Andreopoulos B."/>
            <person name="Cheng J.F."/>
            <person name="Woyke T."/>
            <person name="Pelin A."/>
            <person name="Henrissat B."/>
            <person name="Reynolds N.K."/>
            <person name="Benny G.L."/>
            <person name="Smith M.E."/>
            <person name="James T.Y."/>
            <person name="Grigoriev I.V."/>
        </authorList>
    </citation>
    <scope>NUCLEOTIDE SEQUENCE [LARGE SCALE GENOMIC DNA]</scope>
    <source>
        <strain evidence="8">RSA 468</strain>
    </source>
</reference>
<sequence>SFRTNLLINASLIFIWYCFSTGLSLYNKWLFGKSQMDFSFPLFTSGLHMLIQFILAGAIMLCLPGQRPRQTPSIRDYFTKVLPCAVATGLDIGLSNLSLRNITLSFYTMCKSSSLAFVLLFAFMFGLETLRLSLIGIIAMISVGVLLMAASEVEFVMAGFVQVMLAAAMSGLRWSLTQILLQDASIGINTPVASMFFLSPLMALCLFTGAVFSEDLHAISDSSVFTSGALATQMSFIIFLGGVLATLMVTAEYQLISRTSVVTLSVAGIFKEVVTIILSTVTFKDKLTPLNLVGLAITLLGIGIYKWIKLRK</sequence>
<dbReference type="InterPro" id="IPR037185">
    <property type="entry name" value="EmrE-like"/>
</dbReference>
<dbReference type="STRING" id="215637.A0A4P9ZVL1"/>
<feature type="transmembrane region" description="Helical" evidence="5">
    <location>
        <begin position="7"/>
        <end position="26"/>
    </location>
</feature>
<evidence type="ECO:0000313" key="8">
    <source>
        <dbReference type="Proteomes" id="UP000268162"/>
    </source>
</evidence>
<comment type="subcellular location">
    <subcellularLocation>
        <location evidence="1">Membrane</location>
        <topology evidence="1">Multi-pass membrane protein</topology>
    </subcellularLocation>
</comment>